<reference evidence="4" key="1">
    <citation type="submission" date="2017-02" db="EMBL/GenBank/DDBJ databases">
        <authorList>
            <person name="Varghese N."/>
            <person name="Submissions S."/>
        </authorList>
    </citation>
    <scope>NUCLEOTIDE SEQUENCE [LARGE SCALE GENOMIC DNA]</scope>
    <source>
        <strain evidence="4">ATCC 700200</strain>
    </source>
</reference>
<dbReference type="Proteomes" id="UP000190774">
    <property type="component" value="Unassembled WGS sequence"/>
</dbReference>
<keyword evidence="1" id="KW-1133">Transmembrane helix</keyword>
<evidence type="ECO:0000313" key="3">
    <source>
        <dbReference type="EMBL" id="SKB04124.1"/>
    </source>
</evidence>
<keyword evidence="1" id="KW-0472">Membrane</keyword>
<accession>A0A1T4YQJ3</accession>
<name>A0A1T4YQJ3_9BACT</name>
<evidence type="ECO:0000313" key="4">
    <source>
        <dbReference type="Proteomes" id="UP000190774"/>
    </source>
</evidence>
<dbReference type="EMBL" id="FUYE01000016">
    <property type="protein sequence ID" value="SKB04124.1"/>
    <property type="molecule type" value="Genomic_DNA"/>
</dbReference>
<dbReference type="InterPro" id="IPR037883">
    <property type="entry name" value="Knr4/Smi1-like_sf"/>
</dbReference>
<dbReference type="OrthoDB" id="286113at2"/>
<dbReference type="AlphaFoldDB" id="A0A1T4YQJ3"/>
<organism evidence="3 4">
    <name type="scientific">Prosthecobacter debontii</name>
    <dbReference type="NCBI Taxonomy" id="48467"/>
    <lineage>
        <taxon>Bacteria</taxon>
        <taxon>Pseudomonadati</taxon>
        <taxon>Verrucomicrobiota</taxon>
        <taxon>Verrucomicrobiia</taxon>
        <taxon>Verrucomicrobiales</taxon>
        <taxon>Verrucomicrobiaceae</taxon>
        <taxon>Prosthecobacter</taxon>
    </lineage>
</organism>
<sequence>MTETDIARIEATLALALPVSYRAYLAEDDQTIEDHGPIDDVTALRDADQIIEATLDYRRGFEGLPPWPAQWLYMGDEADACPYALDCQTGRLIHTDKGHLNRPPLADYTSFESFLQKQKQEQEEQLMRPPVKETWGERLLEYLPVTIGLFCFFVVLPLIGLTIKLLYLWITTGEFPKFES</sequence>
<dbReference type="STRING" id="48467.SAMN02745166_03981"/>
<dbReference type="RefSeq" id="WP_078815139.1">
    <property type="nucleotide sequence ID" value="NZ_FUYE01000016.1"/>
</dbReference>
<gene>
    <name evidence="3" type="ORF">SAMN02745166_03981</name>
</gene>
<proteinExistence type="predicted"/>
<dbReference type="SUPFAM" id="SSF160631">
    <property type="entry name" value="SMI1/KNR4-like"/>
    <property type="match status" value="1"/>
</dbReference>
<evidence type="ECO:0000256" key="1">
    <source>
        <dbReference type="SAM" id="Phobius"/>
    </source>
</evidence>
<keyword evidence="4" id="KW-1185">Reference proteome</keyword>
<feature type="transmembrane region" description="Helical" evidence="1">
    <location>
        <begin position="142"/>
        <end position="170"/>
    </location>
</feature>
<dbReference type="Pfam" id="PF09346">
    <property type="entry name" value="SMI1_KNR4"/>
    <property type="match status" value="1"/>
</dbReference>
<protein>
    <recommendedName>
        <fullName evidence="2">Knr4/Smi1-like domain-containing protein</fullName>
    </recommendedName>
</protein>
<keyword evidence="1" id="KW-0812">Transmembrane</keyword>
<feature type="domain" description="Knr4/Smi1-like" evidence="2">
    <location>
        <begin position="2"/>
        <end position="116"/>
    </location>
</feature>
<dbReference type="Gene3D" id="3.40.1580.10">
    <property type="entry name" value="SMI1/KNR4-like"/>
    <property type="match status" value="1"/>
</dbReference>
<dbReference type="InterPro" id="IPR018958">
    <property type="entry name" value="Knr4/Smi1-like_dom"/>
</dbReference>
<evidence type="ECO:0000259" key="2">
    <source>
        <dbReference type="Pfam" id="PF09346"/>
    </source>
</evidence>